<dbReference type="InterPro" id="IPR003382">
    <property type="entry name" value="Flavoprotein"/>
</dbReference>
<dbReference type="Pfam" id="PF25436">
    <property type="entry name" value="BSD2_CRD"/>
    <property type="match status" value="1"/>
</dbReference>
<evidence type="ECO:0000256" key="2">
    <source>
        <dbReference type="ARBA" id="ARBA00022604"/>
    </source>
</evidence>
<dbReference type="Pfam" id="PF02441">
    <property type="entry name" value="Flavoprotein"/>
    <property type="match status" value="1"/>
</dbReference>
<keyword evidence="2" id="KW-0341">Growth regulation</keyword>
<protein>
    <recommendedName>
        <fullName evidence="7">phosphopantothenoylcysteine decarboxylase</fullName>
        <ecNumber evidence="7">4.1.1.36</ecNumber>
    </recommendedName>
</protein>
<dbReference type="PANTHER" id="PTHR14359:SF6">
    <property type="entry name" value="PHOSPHOPANTOTHENOYLCYSTEINE DECARBOXYLASE"/>
    <property type="match status" value="1"/>
</dbReference>
<evidence type="ECO:0000256" key="6">
    <source>
        <dbReference type="ARBA" id="ARBA00060685"/>
    </source>
</evidence>
<dbReference type="EMBL" id="KZ772707">
    <property type="protein sequence ID" value="PTQ41349.1"/>
    <property type="molecule type" value="Genomic_DNA"/>
</dbReference>
<dbReference type="GO" id="GO:0015937">
    <property type="term" value="P:coenzyme A biosynthetic process"/>
    <property type="evidence" value="ECO:0000318"/>
    <property type="project" value="GO_Central"/>
</dbReference>
<reference evidence="12" key="1">
    <citation type="journal article" date="2017" name="Cell">
        <title>Insights into land plant evolution garnered from the Marchantia polymorpha genome.</title>
        <authorList>
            <person name="Bowman J.L."/>
            <person name="Kohchi T."/>
            <person name="Yamato K.T."/>
            <person name="Jenkins J."/>
            <person name="Shu S."/>
            <person name="Ishizaki K."/>
            <person name="Yamaoka S."/>
            <person name="Nishihama R."/>
            <person name="Nakamura Y."/>
            <person name="Berger F."/>
            <person name="Adam C."/>
            <person name="Aki S.S."/>
            <person name="Althoff F."/>
            <person name="Araki T."/>
            <person name="Arteaga-Vazquez M.A."/>
            <person name="Balasubrmanian S."/>
            <person name="Barry K."/>
            <person name="Bauer D."/>
            <person name="Boehm C.R."/>
            <person name="Briginshaw L."/>
            <person name="Caballero-Perez J."/>
            <person name="Catarino B."/>
            <person name="Chen F."/>
            <person name="Chiyoda S."/>
            <person name="Chovatia M."/>
            <person name="Davies K.M."/>
            <person name="Delmans M."/>
            <person name="Demura T."/>
            <person name="Dierschke T."/>
            <person name="Dolan L."/>
            <person name="Dorantes-Acosta A.E."/>
            <person name="Eklund D.M."/>
            <person name="Florent S.N."/>
            <person name="Flores-Sandoval E."/>
            <person name="Fujiyama A."/>
            <person name="Fukuzawa H."/>
            <person name="Galik B."/>
            <person name="Grimanelli D."/>
            <person name="Grimwood J."/>
            <person name="Grossniklaus U."/>
            <person name="Hamada T."/>
            <person name="Haseloff J."/>
            <person name="Hetherington A.J."/>
            <person name="Higo A."/>
            <person name="Hirakawa Y."/>
            <person name="Hundley H.N."/>
            <person name="Ikeda Y."/>
            <person name="Inoue K."/>
            <person name="Inoue S.I."/>
            <person name="Ishida S."/>
            <person name="Jia Q."/>
            <person name="Kakita M."/>
            <person name="Kanazawa T."/>
            <person name="Kawai Y."/>
            <person name="Kawashima T."/>
            <person name="Kennedy M."/>
            <person name="Kinose K."/>
            <person name="Kinoshita T."/>
            <person name="Kohara Y."/>
            <person name="Koide E."/>
            <person name="Komatsu K."/>
            <person name="Kopischke S."/>
            <person name="Kubo M."/>
            <person name="Kyozuka J."/>
            <person name="Lagercrantz U."/>
            <person name="Lin S.S."/>
            <person name="Lindquist E."/>
            <person name="Lipzen A.M."/>
            <person name="Lu C.W."/>
            <person name="De Luna E."/>
            <person name="Martienssen R.A."/>
            <person name="Minamino N."/>
            <person name="Mizutani M."/>
            <person name="Mizutani M."/>
            <person name="Mochizuki N."/>
            <person name="Monte I."/>
            <person name="Mosher R."/>
            <person name="Nagasaki H."/>
            <person name="Nakagami H."/>
            <person name="Naramoto S."/>
            <person name="Nishitani K."/>
            <person name="Ohtani M."/>
            <person name="Okamoto T."/>
            <person name="Okumura M."/>
            <person name="Phillips J."/>
            <person name="Pollak B."/>
            <person name="Reinders A."/>
            <person name="Rovekamp M."/>
            <person name="Sano R."/>
            <person name="Sawa S."/>
            <person name="Schmid M.W."/>
            <person name="Shirakawa M."/>
            <person name="Solano R."/>
            <person name="Spunde A."/>
            <person name="Suetsugu N."/>
            <person name="Sugano S."/>
            <person name="Sugiyama A."/>
            <person name="Sun R."/>
            <person name="Suzuki Y."/>
            <person name="Takenaka M."/>
            <person name="Takezawa D."/>
            <person name="Tomogane H."/>
            <person name="Tsuzuki M."/>
            <person name="Ueda T."/>
            <person name="Umeda M."/>
            <person name="Ward J.M."/>
            <person name="Watanabe Y."/>
            <person name="Yazaki K."/>
            <person name="Yokoyama R."/>
            <person name="Yoshitake Y."/>
            <person name="Yotsui I."/>
            <person name="Zachgo S."/>
            <person name="Schmutz J."/>
        </authorList>
    </citation>
    <scope>NUCLEOTIDE SEQUENCE [LARGE SCALE GENOMIC DNA]</scope>
    <source>
        <strain evidence="12">Tak-1</strain>
    </source>
</reference>
<keyword evidence="4" id="KW-0173">Coenzyme A biosynthesis</keyword>
<dbReference type="EC" id="4.1.1.36" evidence="7"/>
<evidence type="ECO:0000256" key="8">
    <source>
        <dbReference type="SAM" id="MobiDB-lite"/>
    </source>
</evidence>
<dbReference type="FunFam" id="3.40.50.1950:FF:000004">
    <property type="entry name" value="Phosphopantothenoylcysteine decarboxylase"/>
    <property type="match status" value="1"/>
</dbReference>
<evidence type="ECO:0000256" key="1">
    <source>
        <dbReference type="ARBA" id="ARBA00001917"/>
    </source>
</evidence>
<evidence type="ECO:0000259" key="10">
    <source>
        <dbReference type="Pfam" id="PF25436"/>
    </source>
</evidence>
<evidence type="ECO:0000313" key="11">
    <source>
        <dbReference type="EMBL" id="PTQ41349.1"/>
    </source>
</evidence>
<dbReference type="AlphaFoldDB" id="A0A2R6X5J6"/>
<evidence type="ECO:0000256" key="7">
    <source>
        <dbReference type="ARBA" id="ARBA00066422"/>
    </source>
</evidence>
<keyword evidence="3" id="KW-0285">Flavoprotein</keyword>
<dbReference type="GO" id="GO:0004633">
    <property type="term" value="F:phosphopantothenoylcysteine decarboxylase activity"/>
    <property type="evidence" value="ECO:0000318"/>
    <property type="project" value="GO_Central"/>
</dbReference>
<dbReference type="OrthoDB" id="1532798at2759"/>
<comment type="similarity">
    <text evidence="5">Belongs to the HFCD (homooligomeric flavin containing Cys decarboxylase) superfamily.</text>
</comment>
<keyword evidence="12" id="KW-1185">Reference proteome</keyword>
<dbReference type="InterPro" id="IPR057453">
    <property type="entry name" value="BSD2_CRD"/>
</dbReference>
<feature type="domain" description="BSD2 cysteine rich" evidence="10">
    <location>
        <begin position="360"/>
        <end position="428"/>
    </location>
</feature>
<dbReference type="Gene3D" id="3.40.50.1950">
    <property type="entry name" value="Flavin prenyltransferase-like"/>
    <property type="match status" value="1"/>
</dbReference>
<evidence type="ECO:0000256" key="5">
    <source>
        <dbReference type="ARBA" id="ARBA00038350"/>
    </source>
</evidence>
<evidence type="ECO:0000313" key="12">
    <source>
        <dbReference type="Proteomes" id="UP000244005"/>
    </source>
</evidence>
<comment type="cofactor">
    <cofactor evidence="1">
        <name>FMN</name>
        <dbReference type="ChEBI" id="CHEBI:58210"/>
    </cofactor>
</comment>
<comment type="pathway">
    <text evidence="6">Cofactor biosynthesis; coenzyme A biosynthesis; CoA from (R)-pantothenate: step 3/5.</text>
</comment>
<dbReference type="InterPro" id="IPR036410">
    <property type="entry name" value="HSP_DnaJ_Cys-rich_dom_sf"/>
</dbReference>
<dbReference type="InterPro" id="IPR036551">
    <property type="entry name" value="Flavin_trans-like"/>
</dbReference>
<feature type="domain" description="Flavoprotein" evidence="9">
    <location>
        <begin position="26"/>
        <end position="163"/>
    </location>
</feature>
<proteinExistence type="inferred from homology"/>
<organism evidence="11 12">
    <name type="scientific">Marchantia polymorpha</name>
    <name type="common">Common liverwort</name>
    <name type="synonym">Marchantia aquatica</name>
    <dbReference type="NCBI Taxonomy" id="3197"/>
    <lineage>
        <taxon>Eukaryota</taxon>
        <taxon>Viridiplantae</taxon>
        <taxon>Streptophyta</taxon>
        <taxon>Embryophyta</taxon>
        <taxon>Marchantiophyta</taxon>
        <taxon>Marchantiopsida</taxon>
        <taxon>Marchantiidae</taxon>
        <taxon>Marchantiales</taxon>
        <taxon>Marchantiaceae</taxon>
        <taxon>Marchantia</taxon>
    </lineage>
</organism>
<evidence type="ECO:0000256" key="3">
    <source>
        <dbReference type="ARBA" id="ARBA00022643"/>
    </source>
</evidence>
<dbReference type="SUPFAM" id="SSF57938">
    <property type="entry name" value="DnaJ/Hsp40 cysteine-rich domain"/>
    <property type="match status" value="1"/>
</dbReference>
<feature type="compositionally biased region" description="Basic and acidic residues" evidence="8">
    <location>
        <begin position="8"/>
        <end position="21"/>
    </location>
</feature>
<gene>
    <name evidence="11" type="ORF">MARPO_0035s0118</name>
</gene>
<sequence>MGSTVKLEAMESPRVSREKGPSRRPRILLAASGSVASIKFGILAESLCDWADVKAVATKSALHFVDRSALPTSVPLYTDEEEWSSWKQIGDEVLHIELRRWADALVIAPISANTLAKVAGGLCDNLLTCVVRAWDFSKPIFIAPAMNTFMWDSPFTRRHLLSAQELGVILISPISKKLACGDLGNGAMEEPSVIDSTLRLALLKTVSYNARAKRMKITDEIAHEGAAKLGSKLCPSGVLSFSSCSLAFFLAPSPLSLSSIRALRISAMATVVQSLAGVTGVGSHAAVSGRGCCRASASSSATPAAPGGAPLIRLISTTSSSGSSSFATPSPNFASRPLPRHSCCEALPEPVPGAPVEKVNSILCSSCNGNGAVVCSQCVGEGINSKDHFNGRFKAGTICWLCRGKKQMLCGDCNGAGFMGGFMNTQDD</sequence>
<dbReference type="GO" id="GO:0010181">
    <property type="term" value="F:FMN binding"/>
    <property type="evidence" value="ECO:0000318"/>
    <property type="project" value="GO_Central"/>
</dbReference>
<name>A0A2R6X5J6_MARPO</name>
<evidence type="ECO:0000256" key="4">
    <source>
        <dbReference type="ARBA" id="ARBA00022993"/>
    </source>
</evidence>
<dbReference type="GO" id="GO:0071513">
    <property type="term" value="C:phosphopantothenoylcysteine decarboxylase complex"/>
    <property type="evidence" value="ECO:0000318"/>
    <property type="project" value="GO_Central"/>
</dbReference>
<dbReference type="SUPFAM" id="SSF52507">
    <property type="entry name" value="Homo-oligomeric flavin-containing Cys decarboxylases, HFCD"/>
    <property type="match status" value="1"/>
</dbReference>
<feature type="region of interest" description="Disordered" evidence="8">
    <location>
        <begin position="1"/>
        <end position="21"/>
    </location>
</feature>
<accession>A0A2R6X5J6</accession>
<dbReference type="Proteomes" id="UP000244005">
    <property type="component" value="Unassembled WGS sequence"/>
</dbReference>
<dbReference type="PANTHER" id="PTHR14359">
    <property type="entry name" value="HOMO-OLIGOMERIC FLAVIN CONTAINING CYS DECARBOXYLASE FAMILY"/>
    <property type="match status" value="1"/>
</dbReference>
<evidence type="ECO:0000259" key="9">
    <source>
        <dbReference type="Pfam" id="PF02441"/>
    </source>
</evidence>
<keyword evidence="3" id="KW-0288">FMN</keyword>